<evidence type="ECO:0000313" key="2">
    <source>
        <dbReference type="Proteomes" id="UP000266183"/>
    </source>
</evidence>
<sequence>MLLIGQKDFHGFRVGLGTSAVQTKREEKDEPLAVQQDIKVQDASQGIVQSATGMRGGCHFLKS</sequence>
<protein>
    <submittedName>
        <fullName evidence="1">Uncharacterized protein</fullName>
    </submittedName>
</protein>
<reference evidence="2" key="1">
    <citation type="submission" date="2018-09" db="EMBL/GenBank/DDBJ databases">
        <title>Chryseolinea sp. KIS68-18 isolated from soil.</title>
        <authorList>
            <person name="Weon H.-Y."/>
            <person name="Kwon S.-W."/>
            <person name="Lee S.A."/>
        </authorList>
    </citation>
    <scope>NUCLEOTIDE SEQUENCE [LARGE SCALE GENOMIC DNA]</scope>
    <source>
        <strain evidence="2">KIS68-18</strain>
    </source>
</reference>
<accession>A0A385SSK5</accession>
<proteinExistence type="predicted"/>
<organism evidence="1 2">
    <name type="scientific">Chryseolinea soli</name>
    <dbReference type="NCBI Taxonomy" id="2321403"/>
    <lineage>
        <taxon>Bacteria</taxon>
        <taxon>Pseudomonadati</taxon>
        <taxon>Bacteroidota</taxon>
        <taxon>Cytophagia</taxon>
        <taxon>Cytophagales</taxon>
        <taxon>Fulvivirgaceae</taxon>
        <taxon>Chryseolinea</taxon>
    </lineage>
</organism>
<dbReference type="AlphaFoldDB" id="A0A385SSK5"/>
<dbReference type="KEGG" id="chk:D4L85_22215"/>
<keyword evidence="2" id="KW-1185">Reference proteome</keyword>
<dbReference type="EMBL" id="CP032382">
    <property type="protein sequence ID" value="AYB33127.1"/>
    <property type="molecule type" value="Genomic_DNA"/>
</dbReference>
<gene>
    <name evidence="1" type="ORF">D4L85_22215</name>
</gene>
<dbReference type="Proteomes" id="UP000266183">
    <property type="component" value="Chromosome"/>
</dbReference>
<evidence type="ECO:0000313" key="1">
    <source>
        <dbReference type="EMBL" id="AYB33127.1"/>
    </source>
</evidence>
<name>A0A385SSK5_9BACT</name>